<proteinExistence type="predicted"/>
<dbReference type="EMBL" id="CP042905">
    <property type="protein sequence ID" value="QEE16295.2"/>
    <property type="molecule type" value="Genomic_DNA"/>
</dbReference>
<accession>A0A5B9DBF1</accession>
<keyword evidence="2" id="KW-1185">Reference proteome</keyword>
<gene>
    <name evidence="1" type="ORF">DSAG12_02125</name>
</gene>
<evidence type="ECO:0000313" key="1">
    <source>
        <dbReference type="EMBL" id="QEE16295.2"/>
    </source>
</evidence>
<dbReference type="KEGG" id="psyt:DSAG12_02125"/>
<organism evidence="1 2">
    <name type="scientific">Promethearchaeum syntrophicum</name>
    <dbReference type="NCBI Taxonomy" id="2594042"/>
    <lineage>
        <taxon>Archaea</taxon>
        <taxon>Promethearchaeati</taxon>
        <taxon>Promethearchaeota</taxon>
        <taxon>Promethearchaeia</taxon>
        <taxon>Promethearchaeales</taxon>
        <taxon>Promethearchaeaceae</taxon>
        <taxon>Promethearchaeum</taxon>
    </lineage>
</organism>
<protein>
    <submittedName>
        <fullName evidence="1">Uncharacterized protein</fullName>
    </submittedName>
</protein>
<reference evidence="1 2" key="2">
    <citation type="journal article" date="2024" name="Int. J. Syst. Evol. Microbiol.">
        <title>Promethearchaeum syntrophicum gen. nov., sp. nov., an anaerobic, obligately syntrophic archaeon, the first isolate of the lineage 'Asgard' archaea, and proposal of the new archaeal phylum Promethearchaeota phyl. nov. and kingdom Promethearchaeati regn. nov.</title>
        <authorList>
            <person name="Imachi H."/>
            <person name="Nobu M.K."/>
            <person name="Kato S."/>
            <person name="Takaki Y."/>
            <person name="Miyazaki M."/>
            <person name="Miyata M."/>
            <person name="Ogawara M."/>
            <person name="Saito Y."/>
            <person name="Sakai S."/>
            <person name="Tahara Y.O."/>
            <person name="Takano Y."/>
            <person name="Tasumi E."/>
            <person name="Uematsu K."/>
            <person name="Yoshimura T."/>
            <person name="Itoh T."/>
            <person name="Ohkuma M."/>
            <person name="Takai K."/>
        </authorList>
    </citation>
    <scope>NUCLEOTIDE SEQUENCE [LARGE SCALE GENOMIC DNA]</scope>
    <source>
        <strain evidence="1 2">MK-D1</strain>
    </source>
</reference>
<name>A0A5B9DBF1_9ARCH</name>
<reference evidence="1 2" key="1">
    <citation type="journal article" date="2020" name="Nature">
        <title>Isolation of an archaeon at the prokaryote-eukaryote interface.</title>
        <authorList>
            <person name="Imachi H."/>
            <person name="Nobu M.K."/>
            <person name="Nakahara N."/>
            <person name="Morono Y."/>
            <person name="Ogawara M."/>
            <person name="Takaki Y."/>
            <person name="Takano Y."/>
            <person name="Uematsu K."/>
            <person name="Ikuta T."/>
            <person name="Ito M."/>
            <person name="Matsui Y."/>
            <person name="Miyazaki M."/>
            <person name="Murata K."/>
            <person name="Saito Y."/>
            <person name="Sakai S."/>
            <person name="Song C."/>
            <person name="Tasumi E."/>
            <person name="Yamanaka Y."/>
            <person name="Yamaguchi T."/>
            <person name="Kamagata Y."/>
            <person name="Tamaki H."/>
            <person name="Takai K."/>
        </authorList>
    </citation>
    <scope>NUCLEOTIDE SEQUENCE [LARGE SCALE GENOMIC DNA]</scope>
    <source>
        <strain evidence="1 2">MK-D1</strain>
    </source>
</reference>
<evidence type="ECO:0000313" key="2">
    <source>
        <dbReference type="Proteomes" id="UP000321408"/>
    </source>
</evidence>
<dbReference type="Proteomes" id="UP000321408">
    <property type="component" value="Chromosome"/>
</dbReference>
<dbReference type="InterPro" id="IPR027417">
    <property type="entry name" value="P-loop_NTPase"/>
</dbReference>
<dbReference type="AlphaFoldDB" id="A0A5B9DBF1"/>
<dbReference type="SUPFAM" id="SSF52540">
    <property type="entry name" value="P-loop containing nucleoside triphosphate hydrolases"/>
    <property type="match status" value="1"/>
</dbReference>
<dbReference type="Gene3D" id="3.40.50.300">
    <property type="entry name" value="P-loop containing nucleotide triphosphate hydrolases"/>
    <property type="match status" value="1"/>
</dbReference>
<sequence length="108" mass="12196">MKQSLDDIPSVLIEIKVDLIPEVGEVLDREECQEYANEEDSMYIEISVKLGTNVDDVFIGLTRLINSKDEGKLAHISFYRGISKGTKDGFFFFLEAGRLNVIEKVIPV</sequence>